<dbReference type="SUPFAM" id="SSF51905">
    <property type="entry name" value="FAD/NAD(P)-binding domain"/>
    <property type="match status" value="1"/>
</dbReference>
<dbReference type="PRINTS" id="PR00368">
    <property type="entry name" value="FADPNR"/>
</dbReference>
<dbReference type="AlphaFoldDB" id="A0A918IZ78"/>
<dbReference type="InterPro" id="IPR036188">
    <property type="entry name" value="FAD/NAD-bd_sf"/>
</dbReference>
<evidence type="ECO:0000313" key="3">
    <source>
        <dbReference type="Proteomes" id="UP000628984"/>
    </source>
</evidence>
<dbReference type="EMBL" id="BMYQ01000010">
    <property type="protein sequence ID" value="GGW38982.1"/>
    <property type="molecule type" value="Genomic_DNA"/>
</dbReference>
<keyword evidence="3" id="KW-1185">Reference proteome</keyword>
<dbReference type="InterPro" id="IPR038732">
    <property type="entry name" value="HpyO/CreE_NAD-binding"/>
</dbReference>
<proteinExistence type="predicted"/>
<dbReference type="Gene3D" id="3.50.50.60">
    <property type="entry name" value="FAD/NAD(P)-binding domain"/>
    <property type="match status" value="2"/>
</dbReference>
<gene>
    <name evidence="2" type="ORF">GCM10011452_29240</name>
</gene>
<protein>
    <recommendedName>
        <fullName evidence="1">FAD-dependent urate hydroxylase HpyO/Asp monooxygenase CreE-like FAD/NAD(P)-binding domain-containing protein</fullName>
    </recommendedName>
</protein>
<reference evidence="2" key="1">
    <citation type="journal article" date="2014" name="Int. J. Syst. Evol. Microbiol.">
        <title>Complete genome sequence of Corynebacterium casei LMG S-19264T (=DSM 44701T), isolated from a smear-ripened cheese.</title>
        <authorList>
            <consortium name="US DOE Joint Genome Institute (JGI-PGF)"/>
            <person name="Walter F."/>
            <person name="Albersmeier A."/>
            <person name="Kalinowski J."/>
            <person name="Ruckert C."/>
        </authorList>
    </citation>
    <scope>NUCLEOTIDE SEQUENCE</scope>
    <source>
        <strain evidence="2">KCTC 23714</strain>
    </source>
</reference>
<sequence length="468" mass="49772">MKDHPDCVPNPPSAGPACRGPHVLIVGGGASGVLAAAHLLRAAPSAHVTVVEPNDRLGAGLAYATADRTHLLNVCAGRMSALADDPGHFLGWLARQGQDDDAGRFVPRRVYGAYLADLLTPWRTTRQPRVRHIRSVCVDLAAGPQGITATLADGSTLCADHAILATGHTLPQAVAQVDPPGPSATAETTPQGGRVLILGTGLTMVDHVLSLLDQGFCGQITAVSRRGLLPMAHRPATALPLVAGDIPIGLPVSRLCRWLRDLARLAEHRGGTWRDAMEALRPQTQRIWRNMSEAERARFLRHGQRWWDIHRHRMPPSSELRLRAALDSGQLGIVRAEVVSVGELAGGVTALIRPFGGSELQALRADRVLDARGLRWNPSRSPLLAQLLAQGTIRVGPLGLGLDLSAESAVIGADGRSSDRIWSIGPPARAAFWEITAIPDIREQAARLAAHLAGTVTTDARLPGRSSG</sequence>
<dbReference type="Proteomes" id="UP000628984">
    <property type="component" value="Unassembled WGS sequence"/>
</dbReference>
<dbReference type="PANTHER" id="PTHR40254">
    <property type="entry name" value="BLR0577 PROTEIN"/>
    <property type="match status" value="1"/>
</dbReference>
<dbReference type="RefSeq" id="WP_382389837.1">
    <property type="nucleotide sequence ID" value="NZ_JBHSUT010000012.1"/>
</dbReference>
<organism evidence="2 3">
    <name type="scientific">Gemmobacter lanyuensis</name>
    <dbReference type="NCBI Taxonomy" id="1054497"/>
    <lineage>
        <taxon>Bacteria</taxon>
        <taxon>Pseudomonadati</taxon>
        <taxon>Pseudomonadota</taxon>
        <taxon>Alphaproteobacteria</taxon>
        <taxon>Rhodobacterales</taxon>
        <taxon>Paracoccaceae</taxon>
        <taxon>Gemmobacter</taxon>
    </lineage>
</organism>
<dbReference type="PANTHER" id="PTHR40254:SF1">
    <property type="entry name" value="BLR0577 PROTEIN"/>
    <property type="match status" value="1"/>
</dbReference>
<evidence type="ECO:0000313" key="2">
    <source>
        <dbReference type="EMBL" id="GGW38982.1"/>
    </source>
</evidence>
<dbReference type="InterPro" id="IPR052189">
    <property type="entry name" value="L-asp_N-monooxygenase_NS-form"/>
</dbReference>
<accession>A0A918IZ78</accession>
<comment type="caution">
    <text evidence="2">The sequence shown here is derived from an EMBL/GenBank/DDBJ whole genome shotgun (WGS) entry which is preliminary data.</text>
</comment>
<feature type="domain" description="FAD-dependent urate hydroxylase HpyO/Asp monooxygenase CreE-like FAD/NAD(P)-binding" evidence="1">
    <location>
        <begin position="25"/>
        <end position="168"/>
    </location>
</feature>
<reference evidence="2" key="2">
    <citation type="submission" date="2020-09" db="EMBL/GenBank/DDBJ databases">
        <authorList>
            <person name="Sun Q."/>
            <person name="Kim S."/>
        </authorList>
    </citation>
    <scope>NUCLEOTIDE SEQUENCE</scope>
    <source>
        <strain evidence="2">KCTC 23714</strain>
    </source>
</reference>
<evidence type="ECO:0000259" key="1">
    <source>
        <dbReference type="Pfam" id="PF13454"/>
    </source>
</evidence>
<name>A0A918IZ78_9RHOB</name>
<dbReference type="Pfam" id="PF13454">
    <property type="entry name" value="NAD_binding_9"/>
    <property type="match status" value="1"/>
</dbReference>